<feature type="region of interest" description="Disordered" evidence="1">
    <location>
        <begin position="18"/>
        <end position="38"/>
    </location>
</feature>
<dbReference type="Proteomes" id="UP000324222">
    <property type="component" value="Unassembled WGS sequence"/>
</dbReference>
<sequence>MDSGDVCGHATAIPTTTTTTTTKVKSTHTQNATDSYGIPSRAHTISSAINSPIVPRRFPVFCTPRHATPNHATPRHAAHTFTSIAHKYS</sequence>
<accession>A0A5B7HGW7</accession>
<evidence type="ECO:0000256" key="1">
    <source>
        <dbReference type="SAM" id="MobiDB-lite"/>
    </source>
</evidence>
<name>A0A5B7HGW7_PORTR</name>
<gene>
    <name evidence="2" type="ORF">E2C01_063637</name>
</gene>
<keyword evidence="3" id="KW-1185">Reference proteome</keyword>
<dbReference type="AlphaFoldDB" id="A0A5B7HGW7"/>
<evidence type="ECO:0000313" key="2">
    <source>
        <dbReference type="EMBL" id="MPC69413.1"/>
    </source>
</evidence>
<comment type="caution">
    <text evidence="2">The sequence shown here is derived from an EMBL/GenBank/DDBJ whole genome shotgun (WGS) entry which is preliminary data.</text>
</comment>
<organism evidence="2 3">
    <name type="scientific">Portunus trituberculatus</name>
    <name type="common">Swimming crab</name>
    <name type="synonym">Neptunus trituberculatus</name>
    <dbReference type="NCBI Taxonomy" id="210409"/>
    <lineage>
        <taxon>Eukaryota</taxon>
        <taxon>Metazoa</taxon>
        <taxon>Ecdysozoa</taxon>
        <taxon>Arthropoda</taxon>
        <taxon>Crustacea</taxon>
        <taxon>Multicrustacea</taxon>
        <taxon>Malacostraca</taxon>
        <taxon>Eumalacostraca</taxon>
        <taxon>Eucarida</taxon>
        <taxon>Decapoda</taxon>
        <taxon>Pleocyemata</taxon>
        <taxon>Brachyura</taxon>
        <taxon>Eubrachyura</taxon>
        <taxon>Portunoidea</taxon>
        <taxon>Portunidae</taxon>
        <taxon>Portuninae</taxon>
        <taxon>Portunus</taxon>
    </lineage>
</organism>
<reference evidence="2 3" key="1">
    <citation type="submission" date="2019-05" db="EMBL/GenBank/DDBJ databases">
        <title>Another draft genome of Portunus trituberculatus and its Hox gene families provides insights of decapod evolution.</title>
        <authorList>
            <person name="Jeong J.-H."/>
            <person name="Song I."/>
            <person name="Kim S."/>
            <person name="Choi T."/>
            <person name="Kim D."/>
            <person name="Ryu S."/>
            <person name="Kim W."/>
        </authorList>
    </citation>
    <scope>NUCLEOTIDE SEQUENCE [LARGE SCALE GENOMIC DNA]</scope>
    <source>
        <tissue evidence="2">Muscle</tissue>
    </source>
</reference>
<dbReference type="EMBL" id="VSRR010029377">
    <property type="protein sequence ID" value="MPC69413.1"/>
    <property type="molecule type" value="Genomic_DNA"/>
</dbReference>
<protein>
    <submittedName>
        <fullName evidence="2">Uncharacterized protein</fullName>
    </submittedName>
</protein>
<feature type="compositionally biased region" description="Polar residues" evidence="1">
    <location>
        <begin position="23"/>
        <end position="34"/>
    </location>
</feature>
<proteinExistence type="predicted"/>
<evidence type="ECO:0000313" key="3">
    <source>
        <dbReference type="Proteomes" id="UP000324222"/>
    </source>
</evidence>